<dbReference type="InterPro" id="IPR011105">
    <property type="entry name" value="Cell_wall_hydrolase_SleB"/>
</dbReference>
<dbReference type="RefSeq" id="WP_339969493.1">
    <property type="nucleotide sequence ID" value="NZ_JBBHJY010000011.1"/>
</dbReference>
<dbReference type="Pfam" id="PF07486">
    <property type="entry name" value="Hydrolase_2"/>
    <property type="match status" value="1"/>
</dbReference>
<evidence type="ECO:0000259" key="2">
    <source>
        <dbReference type="Pfam" id="PF07486"/>
    </source>
</evidence>
<feature type="compositionally biased region" description="Basic and acidic residues" evidence="1">
    <location>
        <begin position="349"/>
        <end position="360"/>
    </location>
</feature>
<dbReference type="Gene3D" id="1.10.10.2520">
    <property type="entry name" value="Cell wall hydrolase SleB, domain 1"/>
    <property type="match status" value="1"/>
</dbReference>
<evidence type="ECO:0000313" key="4">
    <source>
        <dbReference type="Proteomes" id="UP001379235"/>
    </source>
</evidence>
<dbReference type="Proteomes" id="UP001379235">
    <property type="component" value="Unassembled WGS sequence"/>
</dbReference>
<proteinExistence type="predicted"/>
<accession>A0ABU8SD15</accession>
<keyword evidence="4" id="KW-1185">Reference proteome</keyword>
<organism evidence="3 4">
    <name type="scientific">Novosphingobium aquae</name>
    <dbReference type="NCBI Taxonomy" id="3133435"/>
    <lineage>
        <taxon>Bacteria</taxon>
        <taxon>Pseudomonadati</taxon>
        <taxon>Pseudomonadota</taxon>
        <taxon>Alphaproteobacteria</taxon>
        <taxon>Sphingomonadales</taxon>
        <taxon>Sphingomonadaceae</taxon>
        <taxon>Novosphingobium</taxon>
    </lineage>
</organism>
<reference evidence="3 4" key="1">
    <citation type="submission" date="2024-03" db="EMBL/GenBank/DDBJ databases">
        <authorList>
            <person name="Jo J.-H."/>
        </authorList>
    </citation>
    <scope>NUCLEOTIDE SEQUENCE [LARGE SCALE GENOMIC DNA]</scope>
    <source>
        <strain evidence="3 4">AS3R-12</strain>
    </source>
</reference>
<evidence type="ECO:0000256" key="1">
    <source>
        <dbReference type="SAM" id="MobiDB-lite"/>
    </source>
</evidence>
<protein>
    <submittedName>
        <fullName evidence="3">Cell wall hydrolase</fullName>
    </submittedName>
</protein>
<dbReference type="InterPro" id="IPR042047">
    <property type="entry name" value="SleB_dom1"/>
</dbReference>
<evidence type="ECO:0000313" key="3">
    <source>
        <dbReference type="EMBL" id="MEJ6011854.1"/>
    </source>
</evidence>
<keyword evidence="3" id="KW-0378">Hydrolase</keyword>
<dbReference type="GO" id="GO:0016787">
    <property type="term" value="F:hydrolase activity"/>
    <property type="evidence" value="ECO:0007669"/>
    <property type="project" value="UniProtKB-KW"/>
</dbReference>
<name>A0ABU8SD15_9SPHN</name>
<sequence>MSPSADLSAELPPRDFAARLPRHAGGLGAQRRRRHIGKRSGLLLAAVAFPAIAAPSSWSDFAIGNAGRAQVQLEPMPFERTGDSFPGSAFYYLAPEEPTQPLDTGAQWDSEAGGVDPFGGPTARALRLNGNLTDSSRALTCLTQAIYYEAASEPDGGQRAVAQVVLNRVMHPAYPNTVCGVVFQGSERTTGCQFSFTCDGALNRVPSRMFWLRAENVARAALSGYVYAPVGLATHYHTIAVHPYWAPSLNYLGTIGAHRFYRFKGPAGTPGAFRTAYVGGEPLPAPHPRSTLAQDKADPSVVDPLQIQKAYEQGLKTAQEGAVVPTGGSLAPARPMAAPSYSPDVQARGGDKQYRGEKLPEAQGIRPEYQESGKWIAQPGT</sequence>
<feature type="region of interest" description="Disordered" evidence="1">
    <location>
        <begin position="329"/>
        <end position="381"/>
    </location>
</feature>
<feature type="domain" description="Cell wall hydrolase SleB" evidence="2">
    <location>
        <begin position="152"/>
        <end position="261"/>
    </location>
</feature>
<gene>
    <name evidence="3" type="ORF">WG900_18270</name>
</gene>
<dbReference type="EMBL" id="JBBHJY010000011">
    <property type="protein sequence ID" value="MEJ6011854.1"/>
    <property type="molecule type" value="Genomic_DNA"/>
</dbReference>
<comment type="caution">
    <text evidence="3">The sequence shown here is derived from an EMBL/GenBank/DDBJ whole genome shotgun (WGS) entry which is preliminary data.</text>
</comment>